<keyword evidence="3" id="KW-1185">Reference proteome</keyword>
<evidence type="ECO:0000313" key="2">
    <source>
        <dbReference type="EMBL" id="POW01075.1"/>
    </source>
</evidence>
<dbReference type="OrthoDB" id="2507066at2759"/>
<dbReference type="VEuPathDB" id="FungiDB:PSHT_12689"/>
<evidence type="ECO:0000313" key="3">
    <source>
        <dbReference type="Proteomes" id="UP000238274"/>
    </source>
</evidence>
<reference evidence="3" key="3">
    <citation type="journal article" date="2018" name="Mol. Plant Microbe Interact.">
        <title>Genome sequence resources for the wheat stripe rust pathogen (Puccinia striiformis f. sp. tritici) and the barley stripe rust pathogen (Puccinia striiformis f. sp. hordei).</title>
        <authorList>
            <person name="Xia C."/>
            <person name="Wang M."/>
            <person name="Yin C."/>
            <person name="Cornejo O.E."/>
            <person name="Hulbert S.H."/>
            <person name="Chen X."/>
        </authorList>
    </citation>
    <scope>NUCLEOTIDE SEQUENCE [LARGE SCALE GENOMIC DNA]</scope>
    <source>
        <strain evidence="3">93TX-2</strain>
    </source>
</reference>
<protein>
    <submittedName>
        <fullName evidence="2">Uncharacterized protein</fullName>
    </submittedName>
</protein>
<dbReference type="VEuPathDB" id="FungiDB:PSTT_06560"/>
<comment type="caution">
    <text evidence="2">The sequence shown here is derived from an EMBL/GenBank/DDBJ whole genome shotgun (WGS) entry which is preliminary data.</text>
</comment>
<evidence type="ECO:0000256" key="1">
    <source>
        <dbReference type="SAM" id="MobiDB-lite"/>
    </source>
</evidence>
<organism evidence="2 3">
    <name type="scientific">Puccinia striiformis</name>
    <dbReference type="NCBI Taxonomy" id="27350"/>
    <lineage>
        <taxon>Eukaryota</taxon>
        <taxon>Fungi</taxon>
        <taxon>Dikarya</taxon>
        <taxon>Basidiomycota</taxon>
        <taxon>Pucciniomycotina</taxon>
        <taxon>Pucciniomycetes</taxon>
        <taxon>Pucciniales</taxon>
        <taxon>Pucciniaceae</taxon>
        <taxon>Puccinia</taxon>
    </lineage>
</organism>
<feature type="region of interest" description="Disordered" evidence="1">
    <location>
        <begin position="120"/>
        <end position="171"/>
    </location>
</feature>
<feature type="non-terminal residue" evidence="2">
    <location>
        <position position="171"/>
    </location>
</feature>
<reference evidence="2 3" key="1">
    <citation type="submission" date="2017-12" db="EMBL/GenBank/DDBJ databases">
        <title>Gene loss provides genomic basis for host adaptation in cereal stripe rust fungi.</title>
        <authorList>
            <person name="Xia C."/>
        </authorList>
    </citation>
    <scope>NUCLEOTIDE SEQUENCE [LARGE SCALE GENOMIC DNA]</scope>
    <source>
        <strain evidence="2 3">93TX-2</strain>
    </source>
</reference>
<proteinExistence type="predicted"/>
<name>A0A2S4UVB4_9BASI</name>
<dbReference type="AlphaFoldDB" id="A0A2S4UVB4"/>
<dbReference type="Proteomes" id="UP000238274">
    <property type="component" value="Unassembled WGS sequence"/>
</dbReference>
<dbReference type="EMBL" id="PKSM01000238">
    <property type="protein sequence ID" value="POW01075.1"/>
    <property type="molecule type" value="Genomic_DNA"/>
</dbReference>
<reference evidence="3" key="2">
    <citation type="journal article" date="2018" name="BMC Genomics">
        <title>Genomic insights into host adaptation between the wheat stripe rust pathogen (Puccinia striiformis f. sp. tritici) and the barley stripe rust pathogen (Puccinia striiformis f. sp. hordei).</title>
        <authorList>
            <person name="Xia C."/>
            <person name="Wang M."/>
            <person name="Yin C."/>
            <person name="Cornejo O.E."/>
            <person name="Hulbert S.H."/>
            <person name="Chen X."/>
        </authorList>
    </citation>
    <scope>NUCLEOTIDE SEQUENCE [LARGE SCALE GENOMIC DNA]</scope>
    <source>
        <strain evidence="3">93TX-2</strain>
    </source>
</reference>
<accession>A0A2S4UVB4</accession>
<gene>
    <name evidence="2" type="ORF">PSHT_12689</name>
</gene>
<sequence length="171" mass="19146">MSVNDRGYQNEKARKETEGFAPCRCSNCMPMEANTFMENMKMLTTDNKRMRDTVEELHQKHHGENSFFTASNLFQDNKIDLIAQHADNITNTKQLGVLIGGEMIEGQLDALMELTTDFQTRPRPAPIPKKTPATSRAEAATQAITNRINKPSAPQAPGEVTRRKSTRIGLP</sequence>